<organism evidence="4 5">
    <name type="scientific">Lentzea flava</name>
    <dbReference type="NCBI Taxonomy" id="103732"/>
    <lineage>
        <taxon>Bacteria</taxon>
        <taxon>Bacillati</taxon>
        <taxon>Actinomycetota</taxon>
        <taxon>Actinomycetes</taxon>
        <taxon>Pseudonocardiales</taxon>
        <taxon>Pseudonocardiaceae</taxon>
        <taxon>Lentzea</taxon>
    </lineage>
</organism>
<dbReference type="NCBIfam" id="TIGR00652">
    <property type="entry name" value="DapF"/>
    <property type="match status" value="1"/>
</dbReference>
<gene>
    <name evidence="4" type="ORF">GCM10010178_85200</name>
</gene>
<sequence>MSPLMLSDVNNELECAVVSLSTDLIVKVVQFAVLHGNGNVIAVVELVGTDDDQLSLLQQSTEHLCSSVTAIRIDGVLFFYPRHRCGPRMKFFDRDGTHELMCGNGLRCVSRYAVDRGVFAGSGVIITDDGAKRVQVTGEHAEVVIGSPREVQKLTGDRWFAFTGVAHLVEFVDSIATLDAIDVSAVGAQLSHDPALCQLLGHPEGLHVNFVAAHEDHLAVRTYEVGVEAETQCCGTGAAATAYLSWRAGLASLPAVLRTRGGQVRISYENGDLTLAGPVRYVTEPRPVPRLLQTVKGTSA</sequence>
<name>A0ABQ2VE22_9PSEU</name>
<dbReference type="Gene3D" id="3.10.310.10">
    <property type="entry name" value="Diaminopimelate Epimerase, Chain A, domain 1"/>
    <property type="match status" value="2"/>
</dbReference>
<keyword evidence="2" id="KW-0413">Isomerase</keyword>
<dbReference type="SUPFAM" id="SSF54506">
    <property type="entry name" value="Diaminopimelate epimerase-like"/>
    <property type="match status" value="2"/>
</dbReference>
<evidence type="ECO:0000313" key="4">
    <source>
        <dbReference type="EMBL" id="GGU81482.1"/>
    </source>
</evidence>
<dbReference type="Proteomes" id="UP000649573">
    <property type="component" value="Unassembled WGS sequence"/>
</dbReference>
<dbReference type="EC" id="5.1.1.7" evidence="3"/>
<evidence type="ECO:0000256" key="2">
    <source>
        <dbReference type="ARBA" id="ARBA00023235"/>
    </source>
</evidence>
<dbReference type="Pfam" id="PF01678">
    <property type="entry name" value="DAP_epimerase"/>
    <property type="match status" value="2"/>
</dbReference>
<evidence type="ECO:0000313" key="5">
    <source>
        <dbReference type="Proteomes" id="UP000649573"/>
    </source>
</evidence>
<keyword evidence="5" id="KW-1185">Reference proteome</keyword>
<comment type="similarity">
    <text evidence="1">Belongs to the diaminopimelate epimerase family.</text>
</comment>
<dbReference type="PANTHER" id="PTHR31689:SF0">
    <property type="entry name" value="DIAMINOPIMELATE EPIMERASE"/>
    <property type="match status" value="1"/>
</dbReference>
<reference evidence="5" key="1">
    <citation type="journal article" date="2019" name="Int. J. Syst. Evol. Microbiol.">
        <title>The Global Catalogue of Microorganisms (GCM) 10K type strain sequencing project: providing services to taxonomists for standard genome sequencing and annotation.</title>
        <authorList>
            <consortium name="The Broad Institute Genomics Platform"/>
            <consortium name="The Broad Institute Genome Sequencing Center for Infectious Disease"/>
            <person name="Wu L."/>
            <person name="Ma J."/>
        </authorList>
    </citation>
    <scope>NUCLEOTIDE SEQUENCE [LARGE SCALE GENOMIC DNA]</scope>
    <source>
        <strain evidence="5">JCM 3296</strain>
    </source>
</reference>
<comment type="caution">
    <text evidence="4">The sequence shown here is derived from an EMBL/GenBank/DDBJ whole genome shotgun (WGS) entry which is preliminary data.</text>
</comment>
<dbReference type="EMBL" id="BMRE01000077">
    <property type="protein sequence ID" value="GGU81482.1"/>
    <property type="molecule type" value="Genomic_DNA"/>
</dbReference>
<evidence type="ECO:0000256" key="1">
    <source>
        <dbReference type="ARBA" id="ARBA00010219"/>
    </source>
</evidence>
<evidence type="ECO:0000256" key="3">
    <source>
        <dbReference type="NCBIfam" id="TIGR00652"/>
    </source>
</evidence>
<protein>
    <recommendedName>
        <fullName evidence="3">Diaminopimelate epimerase</fullName>
        <ecNumber evidence="3">5.1.1.7</ecNumber>
    </recommendedName>
</protein>
<proteinExistence type="inferred from homology"/>
<dbReference type="PANTHER" id="PTHR31689">
    <property type="entry name" value="DIAMINOPIMELATE EPIMERASE, CHLOROPLASTIC"/>
    <property type="match status" value="1"/>
</dbReference>
<accession>A0ABQ2VE22</accession>
<dbReference type="InterPro" id="IPR001653">
    <property type="entry name" value="DAP_epimerase_DapF"/>
</dbReference>